<dbReference type="Pfam" id="PF26450">
    <property type="entry name" value="DUF8129"/>
    <property type="match status" value="1"/>
</dbReference>
<comment type="caution">
    <text evidence="3">The sequence shown here is derived from an EMBL/GenBank/DDBJ whole genome shotgun (WGS) entry which is preliminary data.</text>
</comment>
<dbReference type="Proteomes" id="UP001500443">
    <property type="component" value="Unassembled WGS sequence"/>
</dbReference>
<evidence type="ECO:0000313" key="4">
    <source>
        <dbReference type="Proteomes" id="UP001500443"/>
    </source>
</evidence>
<protein>
    <recommendedName>
        <fullName evidence="2">DUF8129 domain-containing protein</fullName>
    </recommendedName>
</protein>
<sequence length="111" mass="11942">MSDQPPLDDYDRLSAGDIGHRIRSLTTEELERLLNYERTHANRAQVLETILFRMRQVAAGDSLSPGGLGTGSVAPPPQPGSPAGPDTASEPRHSPPHGTLDQRGKPKGDRP</sequence>
<feature type="region of interest" description="Disordered" evidence="1">
    <location>
        <begin position="60"/>
        <end position="111"/>
    </location>
</feature>
<dbReference type="InterPro" id="IPR058442">
    <property type="entry name" value="DUF8129"/>
</dbReference>
<evidence type="ECO:0000313" key="3">
    <source>
        <dbReference type="EMBL" id="GAA2138526.1"/>
    </source>
</evidence>
<evidence type="ECO:0000259" key="2">
    <source>
        <dbReference type="Pfam" id="PF26450"/>
    </source>
</evidence>
<gene>
    <name evidence="3" type="ORF">GCM10009802_48060</name>
</gene>
<organism evidence="3 4">
    <name type="scientific">Streptomyces synnematoformans</name>
    <dbReference type="NCBI Taxonomy" id="415721"/>
    <lineage>
        <taxon>Bacteria</taxon>
        <taxon>Bacillati</taxon>
        <taxon>Actinomycetota</taxon>
        <taxon>Actinomycetes</taxon>
        <taxon>Kitasatosporales</taxon>
        <taxon>Streptomycetaceae</taxon>
        <taxon>Streptomyces</taxon>
    </lineage>
</organism>
<name>A0ABN2Z8Z1_9ACTN</name>
<dbReference type="RefSeq" id="WP_027753822.1">
    <property type="nucleotide sequence ID" value="NZ_BAAAPF010000196.1"/>
</dbReference>
<feature type="domain" description="DUF8129" evidence="2">
    <location>
        <begin position="18"/>
        <end position="50"/>
    </location>
</feature>
<reference evidence="3 4" key="1">
    <citation type="journal article" date="2019" name="Int. J. Syst. Evol. Microbiol.">
        <title>The Global Catalogue of Microorganisms (GCM) 10K type strain sequencing project: providing services to taxonomists for standard genome sequencing and annotation.</title>
        <authorList>
            <consortium name="The Broad Institute Genomics Platform"/>
            <consortium name="The Broad Institute Genome Sequencing Center for Infectious Disease"/>
            <person name="Wu L."/>
            <person name="Ma J."/>
        </authorList>
    </citation>
    <scope>NUCLEOTIDE SEQUENCE [LARGE SCALE GENOMIC DNA]</scope>
    <source>
        <strain evidence="3 4">JCM 15481</strain>
    </source>
</reference>
<dbReference type="EMBL" id="BAAAPF010000196">
    <property type="protein sequence ID" value="GAA2138526.1"/>
    <property type="molecule type" value="Genomic_DNA"/>
</dbReference>
<accession>A0ABN2Z8Z1</accession>
<feature type="compositionally biased region" description="Basic and acidic residues" evidence="1">
    <location>
        <begin position="100"/>
        <end position="111"/>
    </location>
</feature>
<evidence type="ECO:0000256" key="1">
    <source>
        <dbReference type="SAM" id="MobiDB-lite"/>
    </source>
</evidence>
<proteinExistence type="predicted"/>
<keyword evidence="4" id="KW-1185">Reference proteome</keyword>